<dbReference type="InterPro" id="IPR036691">
    <property type="entry name" value="Endo/exonu/phosph_ase_sf"/>
</dbReference>
<sequence length="675" mass="72887">MEEVHLAEANASDGTQHSPPLPPPQADTSPPDHMIDIPIPPSSSSSSRDGEEINSAIEALQSVQPTTPPSPAPKKKPSASVTYAQVANRLRASHVGARQQAKEVARATRSLQVKTAVNPKETIYGPATMEHQLAIRFNPREVPEAELYLALFSQWRVSEEVTDYSDGIGYYGFSSQEDKEHAMANPLKLRTGVEIDAHPLKQAKGKTIRIRAEHAPLVTANEIKDKTTKLFLDAVPGGRILEFSRVRIPTEFGTCGRSPFEFVLEIPYATPIESVRLPRVAVIECRNVVFSWQGVAFCYHCAAPDHLKQDCPHSRSANIRKAIIPGTIFDYAIDTPLRRLAAQHAAMARPQAPAPPPTSSSGVAQQGHKAAMTKPNPSSPKKGQPSQPKAHSTVDQWHTVPPATATFSFKSPASGNTQASNSSASRHKQSKTRPGSSPRSLLAAGSRAEDDPTSSDTDLKESVATTSATPAQSDRRIAAASTKQRQLRADKEEPDMATGVDRSPDAAQGSAIAPPNPQVHGVNEGDASNTTGVPISGGSFNCFSLRSARRRNNFFQWVKELSGLDALCLQEIDSNNSVRANPVDTSTWAQELGRPILTTRYCAILLTSNAFSLHNSLSSRDGRILSAIIKPVEDPTHEGIRITSVYAPVSDEEAVAPLSSHHRRSSDEGHCPGYH</sequence>
<dbReference type="Gene3D" id="3.60.10.10">
    <property type="entry name" value="Endonuclease/exonuclease/phosphatase"/>
    <property type="match status" value="1"/>
</dbReference>
<feature type="compositionally biased region" description="Low complexity" evidence="2">
    <location>
        <begin position="374"/>
        <end position="389"/>
    </location>
</feature>
<dbReference type="PROSITE" id="PS50158">
    <property type="entry name" value="ZF_CCHC"/>
    <property type="match status" value="1"/>
</dbReference>
<evidence type="ECO:0000313" key="4">
    <source>
        <dbReference type="EMBL" id="KAG0261456.1"/>
    </source>
</evidence>
<keyword evidence="1" id="KW-0862">Zinc</keyword>
<evidence type="ECO:0000259" key="3">
    <source>
        <dbReference type="PROSITE" id="PS50158"/>
    </source>
</evidence>
<dbReference type="Proteomes" id="UP000807716">
    <property type="component" value="Unassembled WGS sequence"/>
</dbReference>
<feature type="compositionally biased region" description="Basic and acidic residues" evidence="2">
    <location>
        <begin position="665"/>
        <end position="675"/>
    </location>
</feature>
<keyword evidence="5" id="KW-1185">Reference proteome</keyword>
<feature type="region of interest" description="Disordered" evidence="2">
    <location>
        <begin position="344"/>
        <end position="533"/>
    </location>
</feature>
<dbReference type="AlphaFoldDB" id="A0A9P6Q8Z1"/>
<dbReference type="InterPro" id="IPR001878">
    <property type="entry name" value="Znf_CCHC"/>
</dbReference>
<gene>
    <name evidence="4" type="ORF">DFQ27_002935</name>
</gene>
<feature type="domain" description="CCHC-type" evidence="3">
    <location>
        <begin position="298"/>
        <end position="312"/>
    </location>
</feature>
<dbReference type="GO" id="GO:0003676">
    <property type="term" value="F:nucleic acid binding"/>
    <property type="evidence" value="ECO:0007669"/>
    <property type="project" value="InterPro"/>
</dbReference>
<feature type="region of interest" description="Disordered" evidence="2">
    <location>
        <begin position="656"/>
        <end position="675"/>
    </location>
</feature>
<evidence type="ECO:0000313" key="5">
    <source>
        <dbReference type="Proteomes" id="UP000807716"/>
    </source>
</evidence>
<feature type="compositionally biased region" description="Polar residues" evidence="2">
    <location>
        <begin position="463"/>
        <end position="472"/>
    </location>
</feature>
<evidence type="ECO:0000256" key="1">
    <source>
        <dbReference type="PROSITE-ProRule" id="PRU00047"/>
    </source>
</evidence>
<dbReference type="EMBL" id="JAAAJB010000215">
    <property type="protein sequence ID" value="KAG0261456.1"/>
    <property type="molecule type" value="Genomic_DNA"/>
</dbReference>
<name>A0A9P6Q8Z1_9FUNG</name>
<feature type="compositionally biased region" description="Polar residues" evidence="2">
    <location>
        <begin position="405"/>
        <end position="424"/>
    </location>
</feature>
<feature type="region of interest" description="Disordered" evidence="2">
    <location>
        <begin position="1"/>
        <end position="79"/>
    </location>
</feature>
<keyword evidence="1" id="KW-0479">Metal-binding</keyword>
<proteinExistence type="predicted"/>
<comment type="caution">
    <text evidence="4">The sequence shown here is derived from an EMBL/GenBank/DDBJ whole genome shotgun (WGS) entry which is preliminary data.</text>
</comment>
<protein>
    <recommendedName>
        <fullName evidence="3">CCHC-type domain-containing protein</fullName>
    </recommendedName>
</protein>
<keyword evidence="1" id="KW-0863">Zinc-finger</keyword>
<dbReference type="SUPFAM" id="SSF56219">
    <property type="entry name" value="DNase I-like"/>
    <property type="match status" value="1"/>
</dbReference>
<reference evidence="4" key="1">
    <citation type="journal article" date="2020" name="Fungal Divers.">
        <title>Resolving the Mortierellaceae phylogeny through synthesis of multi-gene phylogenetics and phylogenomics.</title>
        <authorList>
            <person name="Vandepol N."/>
            <person name="Liber J."/>
            <person name="Desiro A."/>
            <person name="Na H."/>
            <person name="Kennedy M."/>
            <person name="Barry K."/>
            <person name="Grigoriev I.V."/>
            <person name="Miller A.N."/>
            <person name="O'Donnell K."/>
            <person name="Stajich J.E."/>
            <person name="Bonito G."/>
        </authorList>
    </citation>
    <scope>NUCLEOTIDE SEQUENCE</scope>
    <source>
        <strain evidence="4">BC1065</strain>
    </source>
</reference>
<evidence type="ECO:0000256" key="2">
    <source>
        <dbReference type="SAM" id="MobiDB-lite"/>
    </source>
</evidence>
<organism evidence="4 5">
    <name type="scientific">Actinomortierella ambigua</name>
    <dbReference type="NCBI Taxonomy" id="1343610"/>
    <lineage>
        <taxon>Eukaryota</taxon>
        <taxon>Fungi</taxon>
        <taxon>Fungi incertae sedis</taxon>
        <taxon>Mucoromycota</taxon>
        <taxon>Mortierellomycotina</taxon>
        <taxon>Mortierellomycetes</taxon>
        <taxon>Mortierellales</taxon>
        <taxon>Mortierellaceae</taxon>
        <taxon>Actinomortierella</taxon>
    </lineage>
</organism>
<accession>A0A9P6Q8Z1</accession>
<dbReference type="GO" id="GO:0008270">
    <property type="term" value="F:zinc ion binding"/>
    <property type="evidence" value="ECO:0007669"/>
    <property type="project" value="UniProtKB-KW"/>
</dbReference>